<evidence type="ECO:0000313" key="9">
    <source>
        <dbReference type="Proteomes" id="UP000198853"/>
    </source>
</evidence>
<gene>
    <name evidence="8" type="ORF">SAMN04488123_1043</name>
</gene>
<evidence type="ECO:0000256" key="6">
    <source>
        <dbReference type="RuleBase" id="RU000416"/>
    </source>
</evidence>
<feature type="active site" evidence="5">
    <location>
        <position position="77"/>
    </location>
</feature>
<dbReference type="InterPro" id="IPR018117">
    <property type="entry name" value="C5_DNA_meth_AS"/>
</dbReference>
<protein>
    <recommendedName>
        <fullName evidence="7">Cytosine-specific methyltransferase</fullName>
        <ecNumber evidence="7">2.1.1.37</ecNumber>
    </recommendedName>
</protein>
<dbReference type="PROSITE" id="PS00094">
    <property type="entry name" value="C5_MTASE_1"/>
    <property type="match status" value="1"/>
</dbReference>
<evidence type="ECO:0000256" key="2">
    <source>
        <dbReference type="ARBA" id="ARBA00022679"/>
    </source>
</evidence>
<dbReference type="PANTHER" id="PTHR10629">
    <property type="entry name" value="CYTOSINE-SPECIFIC METHYLTRANSFERASE"/>
    <property type="match status" value="1"/>
</dbReference>
<dbReference type="Pfam" id="PF00145">
    <property type="entry name" value="DNA_methylase"/>
    <property type="match status" value="1"/>
</dbReference>
<dbReference type="GO" id="GO:0044027">
    <property type="term" value="P:negative regulation of gene expression via chromosomal CpG island methylation"/>
    <property type="evidence" value="ECO:0007669"/>
    <property type="project" value="TreeGrafter"/>
</dbReference>
<keyword evidence="3 5" id="KW-0949">S-adenosyl-L-methionine</keyword>
<evidence type="ECO:0000256" key="4">
    <source>
        <dbReference type="ARBA" id="ARBA00022747"/>
    </source>
</evidence>
<dbReference type="InterPro" id="IPR031303">
    <property type="entry name" value="C5_meth_CS"/>
</dbReference>
<dbReference type="GO" id="GO:0032259">
    <property type="term" value="P:methylation"/>
    <property type="evidence" value="ECO:0007669"/>
    <property type="project" value="UniProtKB-KW"/>
</dbReference>
<dbReference type="PROSITE" id="PS00095">
    <property type="entry name" value="C5_MTASE_2"/>
    <property type="match status" value="1"/>
</dbReference>
<dbReference type="EMBL" id="FNEN01000004">
    <property type="protein sequence ID" value="SDI63685.1"/>
    <property type="molecule type" value="Genomic_DNA"/>
</dbReference>
<keyword evidence="2 5" id="KW-0808">Transferase</keyword>
<dbReference type="InterPro" id="IPR029063">
    <property type="entry name" value="SAM-dependent_MTases_sf"/>
</dbReference>
<keyword evidence="1 5" id="KW-0489">Methyltransferase</keyword>
<dbReference type="InterPro" id="IPR001525">
    <property type="entry name" value="C5_MeTfrase"/>
</dbReference>
<accession>A0A1G8M713</accession>
<dbReference type="PRINTS" id="PR00105">
    <property type="entry name" value="C5METTRFRASE"/>
</dbReference>
<evidence type="ECO:0000313" key="8">
    <source>
        <dbReference type="EMBL" id="SDI63685.1"/>
    </source>
</evidence>
<dbReference type="Proteomes" id="UP000198853">
    <property type="component" value="Unassembled WGS sequence"/>
</dbReference>
<dbReference type="SUPFAM" id="SSF53335">
    <property type="entry name" value="S-adenosyl-L-methionine-dependent methyltransferases"/>
    <property type="match status" value="1"/>
</dbReference>
<name>A0A1G8M713_9BACI</name>
<organism evidence="8 9">
    <name type="scientific">Natribacillus halophilus</name>
    <dbReference type="NCBI Taxonomy" id="549003"/>
    <lineage>
        <taxon>Bacteria</taxon>
        <taxon>Bacillati</taxon>
        <taxon>Bacillota</taxon>
        <taxon>Bacilli</taxon>
        <taxon>Bacillales</taxon>
        <taxon>Bacillaceae</taxon>
        <taxon>Natribacillus</taxon>
    </lineage>
</organism>
<dbReference type="InterPro" id="IPR050390">
    <property type="entry name" value="C5-Methyltransferase"/>
</dbReference>
<evidence type="ECO:0000256" key="1">
    <source>
        <dbReference type="ARBA" id="ARBA00022603"/>
    </source>
</evidence>
<sequence>MLSVMDLFSGVGGLSHGFRNAGFKIVLSNEIDSDIAFSYQSNHIGVNMLNEDITKIDSSYFHPYKGNVDVIIGGPPCQGFSQKGHRNILEDDRNFLFRFFYNVVEYIRPTYFLIENVPNILTTNNGHFKKVIYDMFNEIGYNLDSAIINAFEYGVPQIRRRAFILGKYNGHISLPLGTSDRVTAIDAIEDLAFLDSGEGEEIQEYKFTPHSFYQSELRKGSTKLFNHVATKHSKLAIERMRMVPKGKGRESLPKEHHTKSIYSGTWGRIIEDQPSVTMTTRFDTPSSGRFTHPFLHRAITVREAARFQSFPDTFRFYGTKSSQMKQVGNAVPPKLALKIAEVIYRDMTIPENIVVSGKVD</sequence>
<comment type="catalytic activity">
    <reaction evidence="7">
        <text>a 2'-deoxycytidine in DNA + S-adenosyl-L-methionine = a 5-methyl-2'-deoxycytidine in DNA + S-adenosyl-L-homocysteine + H(+)</text>
        <dbReference type="Rhea" id="RHEA:13681"/>
        <dbReference type="Rhea" id="RHEA-COMP:11369"/>
        <dbReference type="Rhea" id="RHEA-COMP:11370"/>
        <dbReference type="ChEBI" id="CHEBI:15378"/>
        <dbReference type="ChEBI" id="CHEBI:57856"/>
        <dbReference type="ChEBI" id="CHEBI:59789"/>
        <dbReference type="ChEBI" id="CHEBI:85452"/>
        <dbReference type="ChEBI" id="CHEBI:85454"/>
        <dbReference type="EC" id="2.1.1.37"/>
    </reaction>
</comment>
<dbReference type="OrthoDB" id="9813719at2"/>
<dbReference type="PANTHER" id="PTHR10629:SF52">
    <property type="entry name" value="DNA (CYTOSINE-5)-METHYLTRANSFERASE 1"/>
    <property type="match status" value="1"/>
</dbReference>
<dbReference type="PROSITE" id="PS51679">
    <property type="entry name" value="SAM_MT_C5"/>
    <property type="match status" value="1"/>
</dbReference>
<dbReference type="GO" id="GO:0003886">
    <property type="term" value="F:DNA (cytosine-5-)-methyltransferase activity"/>
    <property type="evidence" value="ECO:0007669"/>
    <property type="project" value="UniProtKB-EC"/>
</dbReference>
<dbReference type="GO" id="GO:0003677">
    <property type="term" value="F:DNA binding"/>
    <property type="evidence" value="ECO:0007669"/>
    <property type="project" value="TreeGrafter"/>
</dbReference>
<dbReference type="Gene3D" id="3.90.120.10">
    <property type="entry name" value="DNA Methylase, subunit A, domain 2"/>
    <property type="match status" value="1"/>
</dbReference>
<dbReference type="EC" id="2.1.1.37" evidence="7"/>
<dbReference type="GO" id="GO:0009307">
    <property type="term" value="P:DNA restriction-modification system"/>
    <property type="evidence" value="ECO:0007669"/>
    <property type="project" value="UniProtKB-KW"/>
</dbReference>
<proteinExistence type="inferred from homology"/>
<reference evidence="8 9" key="1">
    <citation type="submission" date="2016-10" db="EMBL/GenBank/DDBJ databases">
        <authorList>
            <person name="de Groot N.N."/>
        </authorList>
    </citation>
    <scope>NUCLEOTIDE SEQUENCE [LARGE SCALE GENOMIC DNA]</scope>
    <source>
        <strain evidence="8 9">DSM 21771</strain>
    </source>
</reference>
<evidence type="ECO:0000256" key="5">
    <source>
        <dbReference type="PROSITE-ProRule" id="PRU01016"/>
    </source>
</evidence>
<dbReference type="Gene3D" id="3.40.50.150">
    <property type="entry name" value="Vaccinia Virus protein VP39"/>
    <property type="match status" value="1"/>
</dbReference>
<dbReference type="RefSeq" id="WP_090397072.1">
    <property type="nucleotide sequence ID" value="NZ_FNEN01000004.1"/>
</dbReference>
<keyword evidence="4" id="KW-0680">Restriction system</keyword>
<keyword evidence="9" id="KW-1185">Reference proteome</keyword>
<dbReference type="NCBIfam" id="TIGR00675">
    <property type="entry name" value="dcm"/>
    <property type="match status" value="1"/>
</dbReference>
<comment type="similarity">
    <text evidence="5 6">Belongs to the class I-like SAM-binding methyltransferase superfamily. C5-methyltransferase family.</text>
</comment>
<evidence type="ECO:0000256" key="7">
    <source>
        <dbReference type="RuleBase" id="RU000417"/>
    </source>
</evidence>
<dbReference type="AlphaFoldDB" id="A0A1G8M713"/>
<evidence type="ECO:0000256" key="3">
    <source>
        <dbReference type="ARBA" id="ARBA00022691"/>
    </source>
</evidence>